<dbReference type="AlphaFoldDB" id="A0A9Q9ATG5"/>
<name>A0A9Q9ATG5_9PEZI</name>
<accession>A0A9Q9ATG5</accession>
<dbReference type="EMBL" id="CP099420">
    <property type="protein sequence ID" value="USW51702.1"/>
    <property type="molecule type" value="Genomic_DNA"/>
</dbReference>
<protein>
    <recommendedName>
        <fullName evidence="3">F-box domain-containing protein</fullName>
    </recommendedName>
</protein>
<keyword evidence="2" id="KW-1185">Reference proteome</keyword>
<gene>
    <name evidence="1" type="ORF">Slin15195_G050210</name>
</gene>
<organism evidence="1 2">
    <name type="scientific">Septoria linicola</name>
    <dbReference type="NCBI Taxonomy" id="215465"/>
    <lineage>
        <taxon>Eukaryota</taxon>
        <taxon>Fungi</taxon>
        <taxon>Dikarya</taxon>
        <taxon>Ascomycota</taxon>
        <taxon>Pezizomycotina</taxon>
        <taxon>Dothideomycetes</taxon>
        <taxon>Dothideomycetidae</taxon>
        <taxon>Mycosphaerellales</taxon>
        <taxon>Mycosphaerellaceae</taxon>
        <taxon>Septoria</taxon>
    </lineage>
</organism>
<sequence length="263" mass="29597">MSLLTIPVELRLRIYDYLPDLQVNNVLQALTPYSKLTPPVCRVNNVLRHETLCVFAANSNFMAFMDDEALLWSKRLSCWMTGLGSEALSRVRTLQLGRHWKIPTPMRFQGNVGFYVKVERPKRISMRSAAKAISISSSMESFPAAWSDRFVSGVQDDGDWVVTAGTYPYSKDLRGMRLESVELLAIHIKTYLIASRGQAADDGEIGLKRDDVEFIIQAMDIIASHPISTYQLTTTGSSTEQQQQTWSAMSRKLSALSRETLIP</sequence>
<evidence type="ECO:0000313" key="1">
    <source>
        <dbReference type="EMBL" id="USW51702.1"/>
    </source>
</evidence>
<evidence type="ECO:0000313" key="2">
    <source>
        <dbReference type="Proteomes" id="UP001056384"/>
    </source>
</evidence>
<proteinExistence type="predicted"/>
<dbReference type="Proteomes" id="UP001056384">
    <property type="component" value="Chromosome 3"/>
</dbReference>
<evidence type="ECO:0008006" key="3">
    <source>
        <dbReference type="Google" id="ProtNLM"/>
    </source>
</evidence>
<reference evidence="1" key="1">
    <citation type="submission" date="2022-06" db="EMBL/GenBank/DDBJ databases">
        <title>Complete genome sequences of two strains of the flax pathogen Septoria linicola.</title>
        <authorList>
            <person name="Lapalu N."/>
            <person name="Simon A."/>
            <person name="Demenou B."/>
            <person name="Paumier D."/>
            <person name="Guillot M.-P."/>
            <person name="Gout L."/>
            <person name="Valade R."/>
        </authorList>
    </citation>
    <scope>NUCLEOTIDE SEQUENCE</scope>
    <source>
        <strain evidence="1">SE15195</strain>
    </source>
</reference>